<accession>A0A6S7BAS6</accession>
<reference evidence="2 3" key="1">
    <citation type="submission" date="2020-04" db="EMBL/GenBank/DDBJ databases">
        <authorList>
            <person name="De Canck E."/>
        </authorList>
    </citation>
    <scope>NUCLEOTIDE SEQUENCE [LARGE SCALE GENOMIC DNA]</scope>
    <source>
        <strain evidence="2 3">LMG 26690</strain>
    </source>
</reference>
<keyword evidence="3" id="KW-1185">Reference proteome</keyword>
<evidence type="ECO:0000313" key="3">
    <source>
        <dbReference type="Proteomes" id="UP000494214"/>
    </source>
</evidence>
<feature type="compositionally biased region" description="Low complexity" evidence="1">
    <location>
        <begin position="38"/>
        <end position="55"/>
    </location>
</feature>
<proteinExistence type="predicted"/>
<sequence>MIVEIGSASSTPVASRYEPPSPPPASQVNEVSATEPESQTNADASSADTSAAQQSKESDPAKNGGESLESLREQIAQLEKQLAQALEELRDVQSATMDEKQKAALTAALQVKVAVLNSSLMSMMMKLAEAIANENGKNFESAVALAASQGGGGSAG</sequence>
<organism evidence="2 3">
    <name type="scientific">Achromobacter animicus</name>
    <dbReference type="NCBI Taxonomy" id="1389935"/>
    <lineage>
        <taxon>Bacteria</taxon>
        <taxon>Pseudomonadati</taxon>
        <taxon>Pseudomonadota</taxon>
        <taxon>Betaproteobacteria</taxon>
        <taxon>Burkholderiales</taxon>
        <taxon>Alcaligenaceae</taxon>
        <taxon>Achromobacter</taxon>
    </lineage>
</organism>
<dbReference type="Proteomes" id="UP000494214">
    <property type="component" value="Unassembled WGS sequence"/>
</dbReference>
<name>A0A6S7BAS6_9BURK</name>
<evidence type="ECO:0000256" key="1">
    <source>
        <dbReference type="SAM" id="MobiDB-lite"/>
    </source>
</evidence>
<gene>
    <name evidence="2" type="ORF">LMG26690_04215</name>
</gene>
<dbReference type="EMBL" id="CADIJM010000010">
    <property type="protein sequence ID" value="CAB3724430.1"/>
    <property type="molecule type" value="Genomic_DNA"/>
</dbReference>
<feature type="region of interest" description="Disordered" evidence="1">
    <location>
        <begin position="1"/>
        <end position="72"/>
    </location>
</feature>
<feature type="compositionally biased region" description="Polar residues" evidence="1">
    <location>
        <begin position="26"/>
        <end position="37"/>
    </location>
</feature>
<evidence type="ECO:0000313" key="2">
    <source>
        <dbReference type="EMBL" id="CAB3724430.1"/>
    </source>
</evidence>
<protein>
    <submittedName>
        <fullName evidence="2">Uncharacterized protein</fullName>
    </submittedName>
</protein>
<dbReference type="AlphaFoldDB" id="A0A6S7BAS6"/>